<keyword evidence="2" id="KW-1185">Reference proteome</keyword>
<accession>A0ABR3LRI7</accession>
<proteinExistence type="predicted"/>
<evidence type="ECO:0000313" key="1">
    <source>
        <dbReference type="EMBL" id="KAL1255478.1"/>
    </source>
</evidence>
<dbReference type="InterPro" id="IPR036116">
    <property type="entry name" value="FN3_sf"/>
</dbReference>
<dbReference type="InterPro" id="IPR013783">
    <property type="entry name" value="Ig-like_fold"/>
</dbReference>
<dbReference type="EMBL" id="JAYMGO010000019">
    <property type="protein sequence ID" value="KAL1255478.1"/>
    <property type="molecule type" value="Genomic_DNA"/>
</dbReference>
<dbReference type="SUPFAM" id="SSF49265">
    <property type="entry name" value="Fibronectin type III"/>
    <property type="match status" value="1"/>
</dbReference>
<dbReference type="Proteomes" id="UP001558613">
    <property type="component" value="Unassembled WGS sequence"/>
</dbReference>
<reference evidence="1 2" key="1">
    <citation type="submission" date="2023-09" db="EMBL/GenBank/DDBJ databases">
        <authorList>
            <person name="Wang M."/>
        </authorList>
    </citation>
    <scope>NUCLEOTIDE SEQUENCE [LARGE SCALE GENOMIC DNA]</scope>
    <source>
        <strain evidence="1">GT-2023</strain>
        <tissue evidence="1">Liver</tissue>
    </source>
</reference>
<evidence type="ECO:0000313" key="2">
    <source>
        <dbReference type="Proteomes" id="UP001558613"/>
    </source>
</evidence>
<name>A0ABR3LRI7_9TELE</name>
<dbReference type="Gene3D" id="2.60.40.10">
    <property type="entry name" value="Immunoglobulins"/>
    <property type="match status" value="1"/>
</dbReference>
<gene>
    <name evidence="1" type="ORF">QQF64_013539</name>
</gene>
<protein>
    <submittedName>
        <fullName evidence="1">Uncharacterized protein</fullName>
    </submittedName>
</protein>
<organism evidence="1 2">
    <name type="scientific">Cirrhinus molitorella</name>
    <name type="common">mud carp</name>
    <dbReference type="NCBI Taxonomy" id="172907"/>
    <lineage>
        <taxon>Eukaryota</taxon>
        <taxon>Metazoa</taxon>
        <taxon>Chordata</taxon>
        <taxon>Craniata</taxon>
        <taxon>Vertebrata</taxon>
        <taxon>Euteleostomi</taxon>
        <taxon>Actinopterygii</taxon>
        <taxon>Neopterygii</taxon>
        <taxon>Teleostei</taxon>
        <taxon>Ostariophysi</taxon>
        <taxon>Cypriniformes</taxon>
        <taxon>Cyprinidae</taxon>
        <taxon>Labeoninae</taxon>
        <taxon>Labeonini</taxon>
        <taxon>Cirrhinus</taxon>
    </lineage>
</organism>
<sequence length="140" mass="15387">MSHHLHSQTTGEPVSVTVEDQHVYPRKHQAMCTNPMGRASTVPAKDEALLFKVSQPSGTQISHLVFLQGKRDQPLSKRSEQPFSHSQVSALTYLNLPPERDSAQIDGLEPGRLYDISLVAEKDSVRSLPATVQATPGEFS</sequence>
<comment type="caution">
    <text evidence="1">The sequence shown here is derived from an EMBL/GenBank/DDBJ whole genome shotgun (WGS) entry which is preliminary data.</text>
</comment>